<evidence type="ECO:0000256" key="2">
    <source>
        <dbReference type="ARBA" id="ARBA00022491"/>
    </source>
</evidence>
<evidence type="ECO:0000256" key="8">
    <source>
        <dbReference type="ARBA" id="ARBA00023125"/>
    </source>
</evidence>
<dbReference type="HAMAP" id="MF_00015">
    <property type="entry name" value="LexA"/>
    <property type="match status" value="1"/>
</dbReference>
<comment type="function">
    <text evidence="12">Represses a number of genes involved in the response to DNA damage (SOS response), including recA and lexA. In the presence of single-stranded DNA, RecA interacts with LexA causing an autocatalytic cleavage which disrupts the DNA-binding part of LexA, leading to derepression of the SOS regulon and eventually DNA repair.</text>
</comment>
<proteinExistence type="inferred from homology"/>
<dbReference type="Pfam" id="PF00717">
    <property type="entry name" value="Peptidase_S24"/>
    <property type="match status" value="1"/>
</dbReference>
<evidence type="ECO:0000256" key="5">
    <source>
        <dbReference type="ARBA" id="ARBA00022801"/>
    </source>
</evidence>
<evidence type="ECO:0000256" key="6">
    <source>
        <dbReference type="ARBA" id="ARBA00022813"/>
    </source>
</evidence>
<feature type="DNA-binding region" description="H-T-H motif" evidence="12">
    <location>
        <begin position="25"/>
        <end position="45"/>
    </location>
</feature>
<keyword evidence="5 12" id="KW-0378">Hydrolase</keyword>
<dbReference type="AlphaFoldDB" id="A0A7C6A960"/>
<dbReference type="InterPro" id="IPR006199">
    <property type="entry name" value="LexA_DNA-bd_dom"/>
</dbReference>
<dbReference type="InterPro" id="IPR006200">
    <property type="entry name" value="LexA"/>
</dbReference>
<keyword evidence="8 12" id="KW-0238">DNA-binding</keyword>
<gene>
    <name evidence="12 16" type="primary">lexA</name>
    <name evidence="16" type="ORF">ENW73_03565</name>
</gene>
<evidence type="ECO:0000259" key="14">
    <source>
        <dbReference type="Pfam" id="PF00717"/>
    </source>
</evidence>
<accession>A0A7C6A960</accession>
<evidence type="ECO:0000256" key="3">
    <source>
        <dbReference type="ARBA" id="ARBA00022705"/>
    </source>
</evidence>
<dbReference type="Pfam" id="PF01726">
    <property type="entry name" value="LexA_DNA_bind"/>
    <property type="match status" value="1"/>
</dbReference>
<dbReference type="Gene3D" id="2.10.109.10">
    <property type="entry name" value="Umud Fragment, subunit A"/>
    <property type="match status" value="1"/>
</dbReference>
<sequence length="192" mass="21514">MFTTEEKIINFLRDWFKDRNYSPSIREIGKGVGLKSTKAVKYHLDNLVAKGKLTRKSFKARTLKLKESLSGLPLVGRIAAGTPVLAVENIEEYISLDAQFAGCFLLRVSGDSMREAGIFDQDLVIVRPQPTANNGDIVVALLDDSATVKRFYQKGGRILLKPENPRYPIIIVKRHERLTILGIVVGGLKRYK</sequence>
<dbReference type="GO" id="GO:0004252">
    <property type="term" value="F:serine-type endopeptidase activity"/>
    <property type="evidence" value="ECO:0007669"/>
    <property type="project" value="UniProtKB-UniRule"/>
</dbReference>
<evidence type="ECO:0000313" key="16">
    <source>
        <dbReference type="EMBL" id="HHS51933.1"/>
    </source>
</evidence>
<feature type="active site" description="For autocatalytic cleavage activity" evidence="12">
    <location>
        <position position="112"/>
    </location>
</feature>
<protein>
    <recommendedName>
        <fullName evidence="12">LexA repressor</fullName>
        <ecNumber evidence="12">3.4.21.88</ecNumber>
    </recommendedName>
</protein>
<evidence type="ECO:0000256" key="1">
    <source>
        <dbReference type="ARBA" id="ARBA00007484"/>
    </source>
</evidence>
<feature type="domain" description="LexA repressor DNA-binding" evidence="15">
    <location>
        <begin position="6"/>
        <end position="62"/>
    </location>
</feature>
<evidence type="ECO:0000256" key="10">
    <source>
        <dbReference type="ARBA" id="ARBA00023204"/>
    </source>
</evidence>
<keyword evidence="6 12" id="KW-0068">Autocatalytic cleavage</keyword>
<keyword evidence="11 12" id="KW-0742">SOS response</keyword>
<keyword evidence="4 12" id="KW-0227">DNA damage</keyword>
<dbReference type="PANTHER" id="PTHR33516:SF2">
    <property type="entry name" value="LEXA REPRESSOR-RELATED"/>
    <property type="match status" value="1"/>
</dbReference>
<comment type="similarity">
    <text evidence="1 12 13">Belongs to the peptidase S24 family.</text>
</comment>
<dbReference type="InterPro" id="IPR006197">
    <property type="entry name" value="Peptidase_S24_LexA"/>
</dbReference>
<evidence type="ECO:0000256" key="13">
    <source>
        <dbReference type="RuleBase" id="RU003991"/>
    </source>
</evidence>
<organism evidence="16">
    <name type="scientific">candidate division WOR-3 bacterium</name>
    <dbReference type="NCBI Taxonomy" id="2052148"/>
    <lineage>
        <taxon>Bacteria</taxon>
        <taxon>Bacteria division WOR-3</taxon>
    </lineage>
</organism>
<dbReference type="InterPro" id="IPR039418">
    <property type="entry name" value="LexA-like"/>
</dbReference>
<evidence type="ECO:0000256" key="11">
    <source>
        <dbReference type="ARBA" id="ARBA00023236"/>
    </source>
</evidence>
<dbReference type="CDD" id="cd06529">
    <property type="entry name" value="S24_LexA-like"/>
    <property type="match status" value="1"/>
</dbReference>
<dbReference type="Gene3D" id="1.10.10.10">
    <property type="entry name" value="Winged helix-like DNA-binding domain superfamily/Winged helix DNA-binding domain"/>
    <property type="match status" value="1"/>
</dbReference>
<dbReference type="FunFam" id="2.10.109.10:FF:000001">
    <property type="entry name" value="LexA repressor"/>
    <property type="match status" value="1"/>
</dbReference>
<dbReference type="SUPFAM" id="SSF51306">
    <property type="entry name" value="LexA/Signal peptidase"/>
    <property type="match status" value="1"/>
</dbReference>
<comment type="catalytic activity">
    <reaction evidence="12">
        <text>Hydrolysis of Ala-|-Gly bond in repressor LexA.</text>
        <dbReference type="EC" id="3.4.21.88"/>
    </reaction>
</comment>
<dbReference type="GO" id="GO:0003677">
    <property type="term" value="F:DNA binding"/>
    <property type="evidence" value="ECO:0007669"/>
    <property type="project" value="UniProtKB-UniRule"/>
</dbReference>
<evidence type="ECO:0000256" key="9">
    <source>
        <dbReference type="ARBA" id="ARBA00023163"/>
    </source>
</evidence>
<dbReference type="PRINTS" id="PR00726">
    <property type="entry name" value="LEXASERPTASE"/>
</dbReference>
<reference evidence="16" key="1">
    <citation type="journal article" date="2020" name="mSystems">
        <title>Genome- and Community-Level Interaction Insights into Carbon Utilization and Element Cycling Functions of Hydrothermarchaeota in Hydrothermal Sediment.</title>
        <authorList>
            <person name="Zhou Z."/>
            <person name="Liu Y."/>
            <person name="Xu W."/>
            <person name="Pan J."/>
            <person name="Luo Z.H."/>
            <person name="Li M."/>
        </authorList>
    </citation>
    <scope>NUCLEOTIDE SEQUENCE [LARGE SCALE GENOMIC DNA]</scope>
    <source>
        <strain evidence="16">SpSt-876</strain>
    </source>
</reference>
<dbReference type="GO" id="GO:0009432">
    <property type="term" value="P:SOS response"/>
    <property type="evidence" value="ECO:0007669"/>
    <property type="project" value="UniProtKB-UniRule"/>
</dbReference>
<feature type="domain" description="Peptidase S24/S26A/S26B/S26C" evidence="14">
    <location>
        <begin position="73"/>
        <end position="185"/>
    </location>
</feature>
<keyword evidence="2 12" id="KW-0678">Repressor</keyword>
<dbReference type="GO" id="GO:0006508">
    <property type="term" value="P:proteolysis"/>
    <property type="evidence" value="ECO:0007669"/>
    <property type="project" value="InterPro"/>
</dbReference>
<name>A0A7C6A960_UNCW3</name>
<evidence type="ECO:0000256" key="4">
    <source>
        <dbReference type="ARBA" id="ARBA00022763"/>
    </source>
</evidence>
<dbReference type="NCBIfam" id="TIGR00498">
    <property type="entry name" value="lexA"/>
    <property type="match status" value="1"/>
</dbReference>
<dbReference type="GO" id="GO:0045892">
    <property type="term" value="P:negative regulation of DNA-templated transcription"/>
    <property type="evidence" value="ECO:0007669"/>
    <property type="project" value="UniProtKB-UniRule"/>
</dbReference>
<dbReference type="SUPFAM" id="SSF46785">
    <property type="entry name" value="Winged helix' DNA-binding domain"/>
    <property type="match status" value="1"/>
</dbReference>
<dbReference type="PANTHER" id="PTHR33516">
    <property type="entry name" value="LEXA REPRESSOR"/>
    <property type="match status" value="1"/>
</dbReference>
<keyword evidence="9 12" id="KW-0804">Transcription</keyword>
<comment type="caution">
    <text evidence="16">The sequence shown here is derived from an EMBL/GenBank/DDBJ whole genome shotgun (WGS) entry which is preliminary data.</text>
</comment>
<keyword evidence="7 12" id="KW-0805">Transcription regulation</keyword>
<feature type="active site" description="For autocatalytic cleavage activity" evidence="12">
    <location>
        <position position="149"/>
    </location>
</feature>
<dbReference type="EC" id="3.4.21.88" evidence="12"/>
<comment type="subunit">
    <text evidence="12">Homodimer.</text>
</comment>
<evidence type="ECO:0000256" key="12">
    <source>
        <dbReference type="HAMAP-Rule" id="MF_00015"/>
    </source>
</evidence>
<feature type="site" description="Cleavage; by autolysis" evidence="12">
    <location>
        <begin position="80"/>
        <end position="81"/>
    </location>
</feature>
<dbReference type="GO" id="GO:0006281">
    <property type="term" value="P:DNA repair"/>
    <property type="evidence" value="ECO:0007669"/>
    <property type="project" value="UniProtKB-UniRule"/>
</dbReference>
<evidence type="ECO:0000256" key="7">
    <source>
        <dbReference type="ARBA" id="ARBA00023015"/>
    </source>
</evidence>
<dbReference type="InterPro" id="IPR015927">
    <property type="entry name" value="Peptidase_S24_S26A/B/C"/>
</dbReference>
<keyword evidence="10 12" id="KW-0234">DNA repair</keyword>
<dbReference type="InterPro" id="IPR050077">
    <property type="entry name" value="LexA_repressor"/>
</dbReference>
<dbReference type="InterPro" id="IPR036286">
    <property type="entry name" value="LexA/Signal_pep-like_sf"/>
</dbReference>
<dbReference type="EMBL" id="DTLI01000092">
    <property type="protein sequence ID" value="HHS51933.1"/>
    <property type="molecule type" value="Genomic_DNA"/>
</dbReference>
<dbReference type="GO" id="GO:0006260">
    <property type="term" value="P:DNA replication"/>
    <property type="evidence" value="ECO:0007669"/>
    <property type="project" value="UniProtKB-UniRule"/>
</dbReference>
<evidence type="ECO:0000259" key="15">
    <source>
        <dbReference type="Pfam" id="PF01726"/>
    </source>
</evidence>
<dbReference type="InterPro" id="IPR036388">
    <property type="entry name" value="WH-like_DNA-bd_sf"/>
</dbReference>
<dbReference type="InterPro" id="IPR036390">
    <property type="entry name" value="WH_DNA-bd_sf"/>
</dbReference>
<keyword evidence="3 12" id="KW-0235">DNA replication</keyword>